<name>A0A9X1WR03_9BACL</name>
<dbReference type="InterPro" id="IPR018060">
    <property type="entry name" value="HTH_AraC"/>
</dbReference>
<reference evidence="5" key="1">
    <citation type="submission" date="2022-04" db="EMBL/GenBank/DDBJ databases">
        <title>Paenibacillus mangrovi sp. nov., a novel endophytic bacterium isolated from bark of Kandelia candel.</title>
        <authorList>
            <person name="Tuo L."/>
        </authorList>
    </citation>
    <scope>NUCLEOTIDE SEQUENCE</scope>
    <source>
        <strain evidence="5">KQZ6P-2</strain>
    </source>
</reference>
<dbReference type="InterPro" id="IPR018062">
    <property type="entry name" value="HTH_AraC-typ_CS"/>
</dbReference>
<dbReference type="InterPro" id="IPR009057">
    <property type="entry name" value="Homeodomain-like_sf"/>
</dbReference>
<evidence type="ECO:0000256" key="3">
    <source>
        <dbReference type="ARBA" id="ARBA00023163"/>
    </source>
</evidence>
<dbReference type="InterPro" id="IPR029441">
    <property type="entry name" value="Cass2"/>
</dbReference>
<evidence type="ECO:0000256" key="1">
    <source>
        <dbReference type="ARBA" id="ARBA00023015"/>
    </source>
</evidence>
<dbReference type="PRINTS" id="PR00032">
    <property type="entry name" value="HTHARAC"/>
</dbReference>
<sequence>MDWLQRMNHAIDYIEDNLENIIDYEQIAKIALCSVYQFQRMFSFILEVPLSEYIRRRRLTLAAFDLQNRKNKVTDIALKYGYETPESFSRAFQNLHGLTPTSARNAGSALKAYPRISFQITLKGVVEMNYRIEQRDAFQVFGLEDIYNIDDIANQQGVSIPEVWQNICKNGEFDRLRNSVIGDWWREGNFSKELGAVFAYDSYKFTSNTTFPYLIGCYKSENSKINEYTVVDVPASTWVVFSTLSDGNGSGNYDLRSLKNRIFSEWLQTSKYNVLDGGNFEMYCTNKDGYEYCELWYRIEEKQIG</sequence>
<dbReference type="Pfam" id="PF12833">
    <property type="entry name" value="HTH_18"/>
    <property type="match status" value="1"/>
</dbReference>
<keyword evidence="1" id="KW-0805">Transcription regulation</keyword>
<dbReference type="PANTHER" id="PTHR47504:SF5">
    <property type="entry name" value="RIGHT ORIGIN-BINDING PROTEIN"/>
    <property type="match status" value="1"/>
</dbReference>
<dbReference type="Proteomes" id="UP001139347">
    <property type="component" value="Unassembled WGS sequence"/>
</dbReference>
<evidence type="ECO:0000256" key="2">
    <source>
        <dbReference type="ARBA" id="ARBA00023125"/>
    </source>
</evidence>
<dbReference type="Gene3D" id="1.10.10.60">
    <property type="entry name" value="Homeodomain-like"/>
    <property type="match status" value="2"/>
</dbReference>
<dbReference type="SMART" id="SM00871">
    <property type="entry name" value="AraC_E_bind"/>
    <property type="match status" value="1"/>
</dbReference>
<dbReference type="SUPFAM" id="SSF55136">
    <property type="entry name" value="Probable bacterial effector-binding domain"/>
    <property type="match status" value="1"/>
</dbReference>
<comment type="caution">
    <text evidence="5">The sequence shown here is derived from an EMBL/GenBank/DDBJ whole genome shotgun (WGS) entry which is preliminary data.</text>
</comment>
<dbReference type="InterPro" id="IPR011256">
    <property type="entry name" value="Reg_factor_effector_dom_sf"/>
</dbReference>
<proteinExistence type="predicted"/>
<evidence type="ECO:0000313" key="5">
    <source>
        <dbReference type="EMBL" id="MCJ8013448.1"/>
    </source>
</evidence>
<dbReference type="SMART" id="SM00342">
    <property type="entry name" value="HTH_ARAC"/>
    <property type="match status" value="1"/>
</dbReference>
<dbReference type="GO" id="GO:0043565">
    <property type="term" value="F:sequence-specific DNA binding"/>
    <property type="evidence" value="ECO:0007669"/>
    <property type="project" value="InterPro"/>
</dbReference>
<dbReference type="InterPro" id="IPR020449">
    <property type="entry name" value="Tscrpt_reg_AraC-type_HTH"/>
</dbReference>
<keyword evidence="3" id="KW-0804">Transcription</keyword>
<dbReference type="PANTHER" id="PTHR47504">
    <property type="entry name" value="RIGHT ORIGIN-BINDING PROTEIN"/>
    <property type="match status" value="1"/>
</dbReference>
<gene>
    <name evidence="5" type="ORF">MUG84_17110</name>
</gene>
<dbReference type="Gene3D" id="3.20.80.10">
    <property type="entry name" value="Regulatory factor, effector binding domain"/>
    <property type="match status" value="1"/>
</dbReference>
<dbReference type="InterPro" id="IPR050959">
    <property type="entry name" value="MarA-like"/>
</dbReference>
<dbReference type="AlphaFoldDB" id="A0A9X1WR03"/>
<dbReference type="RefSeq" id="WP_244726837.1">
    <property type="nucleotide sequence ID" value="NZ_JALIRP010000006.1"/>
</dbReference>
<keyword evidence="6" id="KW-1185">Reference proteome</keyword>
<dbReference type="SUPFAM" id="SSF46689">
    <property type="entry name" value="Homeodomain-like"/>
    <property type="match status" value="2"/>
</dbReference>
<organism evidence="5 6">
    <name type="scientific">Paenibacillus mangrovi</name>
    <dbReference type="NCBI Taxonomy" id="2931978"/>
    <lineage>
        <taxon>Bacteria</taxon>
        <taxon>Bacillati</taxon>
        <taxon>Bacillota</taxon>
        <taxon>Bacilli</taxon>
        <taxon>Bacillales</taxon>
        <taxon>Paenibacillaceae</taxon>
        <taxon>Paenibacillus</taxon>
    </lineage>
</organism>
<dbReference type="PROSITE" id="PS01124">
    <property type="entry name" value="HTH_ARAC_FAMILY_2"/>
    <property type="match status" value="1"/>
</dbReference>
<dbReference type="PROSITE" id="PS00041">
    <property type="entry name" value="HTH_ARAC_FAMILY_1"/>
    <property type="match status" value="1"/>
</dbReference>
<accession>A0A9X1WR03</accession>
<feature type="domain" description="HTH araC/xylS-type" evidence="4">
    <location>
        <begin position="8"/>
        <end position="106"/>
    </location>
</feature>
<evidence type="ECO:0000259" key="4">
    <source>
        <dbReference type="PROSITE" id="PS01124"/>
    </source>
</evidence>
<protein>
    <submittedName>
        <fullName evidence="5">AraC family transcriptional regulator</fullName>
    </submittedName>
</protein>
<dbReference type="EMBL" id="JALIRP010000006">
    <property type="protein sequence ID" value="MCJ8013448.1"/>
    <property type="molecule type" value="Genomic_DNA"/>
</dbReference>
<keyword evidence="2" id="KW-0238">DNA-binding</keyword>
<dbReference type="Pfam" id="PF14526">
    <property type="entry name" value="Cass2"/>
    <property type="match status" value="1"/>
</dbReference>
<evidence type="ECO:0000313" key="6">
    <source>
        <dbReference type="Proteomes" id="UP001139347"/>
    </source>
</evidence>
<dbReference type="GO" id="GO:0003700">
    <property type="term" value="F:DNA-binding transcription factor activity"/>
    <property type="evidence" value="ECO:0007669"/>
    <property type="project" value="InterPro"/>
</dbReference>
<dbReference type="InterPro" id="IPR010499">
    <property type="entry name" value="AraC_E-bd"/>
</dbReference>